<keyword evidence="5 6" id="KW-0456">Lyase</keyword>
<dbReference type="HAMAP" id="MF_01965">
    <property type="entry name" value="NADHX_dehydratase"/>
    <property type="match status" value="1"/>
</dbReference>
<dbReference type="GO" id="GO:0052856">
    <property type="term" value="F:NAD(P)HX epimerase activity"/>
    <property type="evidence" value="ECO:0007669"/>
    <property type="project" value="TreeGrafter"/>
</dbReference>
<organism evidence="8 9">
    <name type="scientific">Luteimonas terrae</name>
    <dbReference type="NCBI Taxonomy" id="1530191"/>
    <lineage>
        <taxon>Bacteria</taxon>
        <taxon>Pseudomonadati</taxon>
        <taxon>Pseudomonadota</taxon>
        <taxon>Gammaproteobacteria</taxon>
        <taxon>Lysobacterales</taxon>
        <taxon>Lysobacteraceae</taxon>
        <taxon>Luteimonas</taxon>
    </lineage>
</organism>
<reference evidence="8 9" key="1">
    <citation type="submission" date="2019-03" db="EMBL/GenBank/DDBJ databases">
        <title>Luteimonas zhaokaii sp.nov., isolated from the rectal contents of Plateau pika in Yushu, Qinghai Province, China.</title>
        <authorList>
            <person name="Zhang G."/>
        </authorList>
    </citation>
    <scope>NUCLEOTIDE SEQUENCE [LARGE SCALE GENOMIC DNA]</scope>
    <source>
        <strain evidence="8 9">THG-MD21</strain>
    </source>
</reference>
<dbReference type="NCBIfam" id="TIGR00196">
    <property type="entry name" value="yjeF_cterm"/>
    <property type="match status" value="1"/>
</dbReference>
<comment type="caution">
    <text evidence="8">The sequence shown here is derived from an EMBL/GenBank/DDBJ whole genome shotgun (WGS) entry which is preliminary data.</text>
</comment>
<dbReference type="GO" id="GO:0005524">
    <property type="term" value="F:ATP binding"/>
    <property type="evidence" value="ECO:0007669"/>
    <property type="project" value="UniProtKB-KW"/>
</dbReference>
<comment type="similarity">
    <text evidence="6">Belongs to the NnrD/CARKD family.</text>
</comment>
<evidence type="ECO:0000256" key="2">
    <source>
        <dbReference type="ARBA" id="ARBA00022840"/>
    </source>
</evidence>
<evidence type="ECO:0000256" key="6">
    <source>
        <dbReference type="HAMAP-Rule" id="MF_01965"/>
    </source>
</evidence>
<evidence type="ECO:0000313" key="8">
    <source>
        <dbReference type="EMBL" id="TDK33396.1"/>
    </source>
</evidence>
<keyword evidence="9" id="KW-1185">Reference proteome</keyword>
<dbReference type="PANTHER" id="PTHR12592:SF0">
    <property type="entry name" value="ATP-DEPENDENT (S)-NAD(P)H-HYDRATE DEHYDRATASE"/>
    <property type="match status" value="1"/>
</dbReference>
<dbReference type="GO" id="GO:0052855">
    <property type="term" value="F:ADP-dependent NAD(P)H-hydrate dehydratase activity"/>
    <property type="evidence" value="ECO:0007669"/>
    <property type="project" value="UniProtKB-UniRule"/>
</dbReference>
<protein>
    <recommendedName>
        <fullName evidence="6">ADP-dependent (S)-NAD(P)H-hydrate dehydratase</fullName>
        <ecNumber evidence="6">4.2.1.136</ecNumber>
    </recommendedName>
    <alternativeName>
        <fullName evidence="6">ADP-dependent NAD(P)HX dehydratase</fullName>
    </alternativeName>
</protein>
<sequence length="300" mass="30311">MSTARTSARRATGRARTIDAALLERWPLPDPRGCGSKEERGRVLVIGGSVQVPGAAMLAGIAALRAGAGKLQVATAAPAALSLAIALPEAKVMGLPADRDGEIRLLGRAGAHAAAHARAVLLGPGMDPGIETRRVVTAAVTAAQCTVVLDAGALDLRALRAARGRRGDASLVLTPHAGEMAALLDTDEAAVRADPAGIARNCAQSWKVVVALKGAVTHIAAPDGRMWINTAGSVALGTSGSGDVLAGLIAGLVARGASPEQAAVWGVHLHAKAGARLSRRMGLVGFLAREISAEVPGLMP</sequence>
<evidence type="ECO:0000313" key="9">
    <source>
        <dbReference type="Proteomes" id="UP000295543"/>
    </source>
</evidence>
<dbReference type="AlphaFoldDB" id="A0A4R5UDZ9"/>
<dbReference type="OrthoDB" id="9806925at2"/>
<comment type="cofactor">
    <cofactor evidence="6">
        <name>Mg(2+)</name>
        <dbReference type="ChEBI" id="CHEBI:18420"/>
    </cofactor>
</comment>
<dbReference type="RefSeq" id="WP_133392865.1">
    <property type="nucleotide sequence ID" value="NZ_SMTG01000002.1"/>
</dbReference>
<feature type="binding site" evidence="6">
    <location>
        <position position="125"/>
    </location>
    <ligand>
        <name>(6S)-NADPHX</name>
        <dbReference type="ChEBI" id="CHEBI:64076"/>
    </ligand>
</feature>
<keyword evidence="1 6" id="KW-0547">Nucleotide-binding</keyword>
<comment type="catalytic activity">
    <reaction evidence="6">
        <text>(6S)-NADPHX + ADP = AMP + phosphate + NADPH + H(+)</text>
        <dbReference type="Rhea" id="RHEA:32235"/>
        <dbReference type="ChEBI" id="CHEBI:15378"/>
        <dbReference type="ChEBI" id="CHEBI:43474"/>
        <dbReference type="ChEBI" id="CHEBI:57783"/>
        <dbReference type="ChEBI" id="CHEBI:64076"/>
        <dbReference type="ChEBI" id="CHEBI:456215"/>
        <dbReference type="ChEBI" id="CHEBI:456216"/>
        <dbReference type="EC" id="4.2.1.136"/>
    </reaction>
</comment>
<dbReference type="CDD" id="cd01171">
    <property type="entry name" value="YXKO-related"/>
    <property type="match status" value="1"/>
</dbReference>
<feature type="binding site" evidence="6">
    <location>
        <position position="242"/>
    </location>
    <ligand>
        <name>AMP</name>
        <dbReference type="ChEBI" id="CHEBI:456215"/>
    </ligand>
</feature>
<evidence type="ECO:0000256" key="3">
    <source>
        <dbReference type="ARBA" id="ARBA00022857"/>
    </source>
</evidence>
<dbReference type="Gene3D" id="3.40.1190.20">
    <property type="match status" value="1"/>
</dbReference>
<feature type="binding site" evidence="6">
    <location>
        <begin position="213"/>
        <end position="217"/>
    </location>
    <ligand>
        <name>AMP</name>
        <dbReference type="ChEBI" id="CHEBI:456215"/>
    </ligand>
</feature>
<dbReference type="InterPro" id="IPR029056">
    <property type="entry name" value="Ribokinase-like"/>
</dbReference>
<keyword evidence="2 6" id="KW-0067">ATP-binding</keyword>
<proteinExistence type="inferred from homology"/>
<comment type="catalytic activity">
    <reaction evidence="6">
        <text>(6S)-NADHX + ADP = AMP + phosphate + NADH + H(+)</text>
        <dbReference type="Rhea" id="RHEA:32223"/>
        <dbReference type="ChEBI" id="CHEBI:15378"/>
        <dbReference type="ChEBI" id="CHEBI:43474"/>
        <dbReference type="ChEBI" id="CHEBI:57945"/>
        <dbReference type="ChEBI" id="CHEBI:64074"/>
        <dbReference type="ChEBI" id="CHEBI:456215"/>
        <dbReference type="ChEBI" id="CHEBI:456216"/>
        <dbReference type="EC" id="4.2.1.136"/>
    </reaction>
</comment>
<dbReference type="InterPro" id="IPR000631">
    <property type="entry name" value="CARKD"/>
</dbReference>
<feature type="binding site" evidence="6">
    <location>
        <position position="176"/>
    </location>
    <ligand>
        <name>(6S)-NADPHX</name>
        <dbReference type="ChEBI" id="CHEBI:64076"/>
    </ligand>
</feature>
<feature type="domain" description="YjeF C-terminal" evidence="7">
    <location>
        <begin position="20"/>
        <end position="300"/>
    </location>
</feature>
<keyword evidence="4 6" id="KW-0520">NAD</keyword>
<comment type="function">
    <text evidence="6">Catalyzes the dehydration of the S-form of NAD(P)HX at the expense of ADP, which is converted to AMP. Together with NAD(P)HX epimerase, which catalyzes the epimerization of the S- and R-forms, the enzyme allows the repair of both epimers of NAD(P)HX, a damaged form of NAD(P)H that is a result of enzymatic or heat-dependent hydration.</text>
</comment>
<dbReference type="PROSITE" id="PS51383">
    <property type="entry name" value="YJEF_C_3"/>
    <property type="match status" value="1"/>
</dbReference>
<dbReference type="GO" id="GO:0046496">
    <property type="term" value="P:nicotinamide nucleotide metabolic process"/>
    <property type="evidence" value="ECO:0007669"/>
    <property type="project" value="UniProtKB-UniRule"/>
</dbReference>
<accession>A0A4R5UDZ9</accession>
<comment type="subunit">
    <text evidence="6">Homotetramer.</text>
</comment>
<evidence type="ECO:0000256" key="5">
    <source>
        <dbReference type="ARBA" id="ARBA00023239"/>
    </source>
</evidence>
<keyword evidence="3 6" id="KW-0521">NADP</keyword>
<dbReference type="EMBL" id="SMTG01000002">
    <property type="protein sequence ID" value="TDK33396.1"/>
    <property type="molecule type" value="Genomic_DNA"/>
</dbReference>
<dbReference type="PANTHER" id="PTHR12592">
    <property type="entry name" value="ATP-DEPENDENT (S)-NAD(P)H-HYDRATE DEHYDRATASE FAMILY MEMBER"/>
    <property type="match status" value="1"/>
</dbReference>
<evidence type="ECO:0000256" key="4">
    <source>
        <dbReference type="ARBA" id="ARBA00023027"/>
    </source>
</evidence>
<dbReference type="Proteomes" id="UP000295543">
    <property type="component" value="Unassembled WGS sequence"/>
</dbReference>
<dbReference type="Pfam" id="PF01256">
    <property type="entry name" value="Carb_kinase"/>
    <property type="match status" value="1"/>
</dbReference>
<feature type="binding site" evidence="6">
    <location>
        <position position="55"/>
    </location>
    <ligand>
        <name>(6S)-NADPHX</name>
        <dbReference type="ChEBI" id="CHEBI:64076"/>
    </ligand>
</feature>
<evidence type="ECO:0000256" key="1">
    <source>
        <dbReference type="ARBA" id="ARBA00022741"/>
    </source>
</evidence>
<dbReference type="GO" id="GO:0110051">
    <property type="term" value="P:metabolite repair"/>
    <property type="evidence" value="ECO:0007669"/>
    <property type="project" value="TreeGrafter"/>
</dbReference>
<feature type="binding site" evidence="6">
    <location>
        <position position="243"/>
    </location>
    <ligand>
        <name>(6S)-NADPHX</name>
        <dbReference type="ChEBI" id="CHEBI:64076"/>
    </ligand>
</feature>
<gene>
    <name evidence="6" type="primary">nnrD</name>
    <name evidence="8" type="ORF">E2F49_05075</name>
</gene>
<name>A0A4R5UDZ9_9GAMM</name>
<dbReference type="SUPFAM" id="SSF53613">
    <property type="entry name" value="Ribokinase-like"/>
    <property type="match status" value="1"/>
</dbReference>
<dbReference type="EC" id="4.2.1.136" evidence="6"/>
<evidence type="ECO:0000259" key="7">
    <source>
        <dbReference type="PROSITE" id="PS51383"/>
    </source>
</evidence>